<reference evidence="2" key="1">
    <citation type="submission" date="2022-01" db="EMBL/GenBank/DDBJ databases">
        <title>Genome-Based Taxonomic Classification of the Phylum Actinobacteria.</title>
        <authorList>
            <person name="Gao Y."/>
        </authorList>
    </citation>
    <scope>NUCLEOTIDE SEQUENCE</scope>
    <source>
        <strain evidence="2">KLBMP 8922</strain>
    </source>
</reference>
<protein>
    <submittedName>
        <fullName evidence="2">Uncharacterized protein</fullName>
    </submittedName>
</protein>
<dbReference type="RefSeq" id="WP_235052773.1">
    <property type="nucleotide sequence ID" value="NZ_JAKFHA010000007.1"/>
</dbReference>
<evidence type="ECO:0000313" key="2">
    <source>
        <dbReference type="EMBL" id="MCF2528613.1"/>
    </source>
</evidence>
<proteinExistence type="predicted"/>
<dbReference type="EMBL" id="JAKFHA010000007">
    <property type="protein sequence ID" value="MCF2528613.1"/>
    <property type="molecule type" value="Genomic_DNA"/>
</dbReference>
<dbReference type="Proteomes" id="UP001165378">
    <property type="component" value="Unassembled WGS sequence"/>
</dbReference>
<gene>
    <name evidence="2" type="ORF">LZ495_15505</name>
</gene>
<sequence length="165" mass="17508">MRTMSEEEIAADARPLVDFVGEVLGPGREPVWRGMVGAPCTRPDGTSDPDVRAYTAGAQVMGVPVREHIGLLTRLHDRVAELHWDVTYFAAHQDTGTAALVCVDPRTGFELAVNSTKPPTAFAVLVNTPPTAVPAPEPVYTPEPAPAPEPKPGPEPGGDIRDILG</sequence>
<comment type="caution">
    <text evidence="2">The sequence shown here is derived from an EMBL/GenBank/DDBJ whole genome shotgun (WGS) entry which is preliminary data.</text>
</comment>
<evidence type="ECO:0000256" key="1">
    <source>
        <dbReference type="SAM" id="MobiDB-lite"/>
    </source>
</evidence>
<name>A0AA41TZ98_9ACTN</name>
<feature type="region of interest" description="Disordered" evidence="1">
    <location>
        <begin position="129"/>
        <end position="165"/>
    </location>
</feature>
<organism evidence="2 3">
    <name type="scientific">Yinghuangia soli</name>
    <dbReference type="NCBI Taxonomy" id="2908204"/>
    <lineage>
        <taxon>Bacteria</taxon>
        <taxon>Bacillati</taxon>
        <taxon>Actinomycetota</taxon>
        <taxon>Actinomycetes</taxon>
        <taxon>Kitasatosporales</taxon>
        <taxon>Streptomycetaceae</taxon>
        <taxon>Yinghuangia</taxon>
    </lineage>
</organism>
<accession>A0AA41TZ98</accession>
<dbReference type="AlphaFoldDB" id="A0AA41TZ98"/>
<feature type="compositionally biased region" description="Pro residues" evidence="1">
    <location>
        <begin position="131"/>
        <end position="155"/>
    </location>
</feature>
<keyword evidence="3" id="KW-1185">Reference proteome</keyword>
<evidence type="ECO:0000313" key="3">
    <source>
        <dbReference type="Proteomes" id="UP001165378"/>
    </source>
</evidence>